<dbReference type="GO" id="GO:0061631">
    <property type="term" value="F:ubiquitin conjugating enzyme activity"/>
    <property type="evidence" value="ECO:0007669"/>
    <property type="project" value="TreeGrafter"/>
</dbReference>
<evidence type="ECO:0000256" key="3">
    <source>
        <dbReference type="SAM" id="MobiDB-lite"/>
    </source>
</evidence>
<dbReference type="SMART" id="SM00212">
    <property type="entry name" value="UBCc"/>
    <property type="match status" value="1"/>
</dbReference>
<reference evidence="5 6" key="1">
    <citation type="journal article" date="2024" name="J Genomics">
        <title>Draft genome sequencing and assembly of Favolaschia claudopus CIRM-BRFM 2984 isolated from oak limbs.</title>
        <authorList>
            <person name="Navarro D."/>
            <person name="Drula E."/>
            <person name="Chaduli D."/>
            <person name="Cazenave R."/>
            <person name="Ahrendt S."/>
            <person name="Wang J."/>
            <person name="Lipzen A."/>
            <person name="Daum C."/>
            <person name="Barry K."/>
            <person name="Grigoriev I.V."/>
            <person name="Favel A."/>
            <person name="Rosso M.N."/>
            <person name="Martin F."/>
        </authorList>
    </citation>
    <scope>NUCLEOTIDE SEQUENCE [LARGE SCALE GENOMIC DNA]</scope>
    <source>
        <strain evidence="5 6">CIRM-BRFM 2984</strain>
    </source>
</reference>
<dbReference type="AlphaFoldDB" id="A0AAW0EIA1"/>
<keyword evidence="5" id="KW-0456">Lyase</keyword>
<sequence length="1125" mass="125090">MASPRILTKFYHQDVVRRVNPLATTDSSAQDNINGIVMRCWQDAEEPVPPTVTDPLMRPLTRGEVGVSFYRQDAETNTRREFERQILPESELLLVDRTFHPGDVCKRSIDHMQSGVIVHASVNGRCEHVVSGERLEGWTTLDELSDRTYAEVGDFVAYDNWIGQVIELFDEVLVEISSGQIIRMPELGSRFSVGEKGPDILPQPTSTVHSLFGFLLGNNRPSPGDTCVDVVHSVYAINWLALSQALDPEDAATRRRPQQFWTGTDMSKLTLIRSLSDLEMRVGDRVTFKDESKVPGTTHGTEPGPRVVIKVFTVTETQTFCHVLWQDGTKETIRSTDLIPYVNPDEYDCWPGDWVIWNGEDEKRAVIIQSVNSAHRIASVLIPDTGKIELVPLLELDPHGISDTVAALETRSEGLGVRRGDFVFVHPEGQTNGSRVIARVPRIGEVEPWVRDAPFIDGQLAGFRKEMSEMGADIARRRGAENLVEARILRPSADSEMLWLGEVTDINLDGTAELTHPNGTVKSYPLQRLTKLYDGLDQLEDDVWEEESEHPGLHEEHPMWTIQESGAWDSPSDSGDDWPSDTDEQRSQSSAAEAPLVNGNGNGSVWPDVALAPLEVVSGLLSSTLLSSIHGGHDGPDTPKPAPTTDLIIPTTSETERPVSPDVPKVVADDVPTAESPDNAGDGDSESSLKRFEIQPSAPVDHAYYDTIPAQPKNSFLARLAKEYRALSSSLPDSILIRAYEDRTDLLRSLIIGPENTPYEDCPFVIDWMLDSNFPHTPPQAHFLSWTNGNGRVNPNLYEEGKVCLSILGTWQGDQNEVWNPARSSLLQAFVSIQGLVLVKEPWFCEPAYEKLRGTPDGIVNSRLYNEKAFVLSRGFVRRALELPPGGLESEIDWLYRRNGRLDKLITNSQRLIEKSKSASDSSEDSQDDPELAVPLFTMAVPESVSIRDLSGKFVMNKSLSGETDRLLMLQGIGWIKRKIIATATVTLAIKHYKDDAGVEKIDIDQTLTGGIPATREERTLTWTDRKTKDNLFGPVIGKSRRCQVAELEEEFLKKDWTPDTVEAGVVHSYVESDTAESGATWNATQTWGIQVINGERRHARNVRFVASDGEVIETLLVYDYLGSL</sequence>
<evidence type="ECO:0000256" key="1">
    <source>
        <dbReference type="ARBA" id="ARBA00022679"/>
    </source>
</evidence>
<dbReference type="InterPro" id="IPR016135">
    <property type="entry name" value="UBQ-conjugating_enzyme/RWD"/>
</dbReference>
<dbReference type="EMBL" id="JAWWNJ010000001">
    <property type="protein sequence ID" value="KAK7064351.1"/>
    <property type="molecule type" value="Genomic_DNA"/>
</dbReference>
<organism evidence="5 6">
    <name type="scientific">Favolaschia claudopus</name>
    <dbReference type="NCBI Taxonomy" id="2862362"/>
    <lineage>
        <taxon>Eukaryota</taxon>
        <taxon>Fungi</taxon>
        <taxon>Dikarya</taxon>
        <taxon>Basidiomycota</taxon>
        <taxon>Agaricomycotina</taxon>
        <taxon>Agaricomycetes</taxon>
        <taxon>Agaricomycetidae</taxon>
        <taxon>Agaricales</taxon>
        <taxon>Marasmiineae</taxon>
        <taxon>Mycenaceae</taxon>
        <taxon>Favolaschia</taxon>
    </lineage>
</organism>
<dbReference type="PROSITE" id="PS50127">
    <property type="entry name" value="UBC_2"/>
    <property type="match status" value="1"/>
</dbReference>
<dbReference type="PANTHER" id="PTHR46116">
    <property type="entry name" value="(E3-INDEPENDENT) E2 UBIQUITIN-CONJUGATING ENZYME"/>
    <property type="match status" value="1"/>
</dbReference>
<evidence type="ECO:0000313" key="6">
    <source>
        <dbReference type="Proteomes" id="UP001362999"/>
    </source>
</evidence>
<feature type="region of interest" description="Disordered" evidence="3">
    <location>
        <begin position="565"/>
        <end position="600"/>
    </location>
</feature>
<dbReference type="PANTHER" id="PTHR46116:SF15">
    <property type="entry name" value="(E3-INDEPENDENT) E2 UBIQUITIN-CONJUGATING ENZYME"/>
    <property type="match status" value="1"/>
</dbReference>
<gene>
    <name evidence="5" type="ORF">R3P38DRAFT_2675902</name>
</gene>
<comment type="caution">
    <text evidence="5">The sequence shown here is derived from an EMBL/GenBank/DDBJ whole genome shotgun (WGS) entry which is preliminary data.</text>
</comment>
<dbReference type="Pfam" id="PF00179">
    <property type="entry name" value="UQ_con"/>
    <property type="match status" value="1"/>
</dbReference>
<dbReference type="InterPro" id="IPR000608">
    <property type="entry name" value="UBC"/>
</dbReference>
<dbReference type="CDD" id="cd23837">
    <property type="entry name" value="UBCc_UBE2O"/>
    <property type="match status" value="1"/>
</dbReference>
<evidence type="ECO:0000256" key="2">
    <source>
        <dbReference type="ARBA" id="ARBA00022786"/>
    </source>
</evidence>
<proteinExistence type="predicted"/>
<dbReference type="SUPFAM" id="SSF54495">
    <property type="entry name" value="UBC-like"/>
    <property type="match status" value="1"/>
</dbReference>
<keyword evidence="6" id="KW-1185">Reference proteome</keyword>
<evidence type="ECO:0000259" key="4">
    <source>
        <dbReference type="PROSITE" id="PS50127"/>
    </source>
</evidence>
<name>A0AAW0EIA1_9AGAR</name>
<dbReference type="Proteomes" id="UP001362999">
    <property type="component" value="Unassembled WGS sequence"/>
</dbReference>
<dbReference type="Gene3D" id="3.10.110.10">
    <property type="entry name" value="Ubiquitin Conjugating Enzyme"/>
    <property type="match status" value="1"/>
</dbReference>
<protein>
    <submittedName>
        <fullName evidence="5">Isocitrate lyase</fullName>
    </submittedName>
</protein>
<keyword evidence="1" id="KW-0808">Transferase</keyword>
<accession>A0AAW0EIA1</accession>
<keyword evidence="2" id="KW-0833">Ubl conjugation pathway</keyword>
<feature type="region of interest" description="Disordered" evidence="3">
    <location>
        <begin position="631"/>
        <end position="688"/>
    </location>
</feature>
<evidence type="ECO:0000313" key="5">
    <source>
        <dbReference type="EMBL" id="KAK7064351.1"/>
    </source>
</evidence>
<feature type="compositionally biased region" description="Low complexity" evidence="3">
    <location>
        <begin position="660"/>
        <end position="671"/>
    </location>
</feature>
<dbReference type="GO" id="GO:0016829">
    <property type="term" value="F:lyase activity"/>
    <property type="evidence" value="ECO:0007669"/>
    <property type="project" value="UniProtKB-KW"/>
</dbReference>
<feature type="domain" description="UBC core" evidence="4">
    <location>
        <begin position="715"/>
        <end position="878"/>
    </location>
</feature>